<evidence type="ECO:0000256" key="10">
    <source>
        <dbReference type="ARBA" id="ARBA00049551"/>
    </source>
</evidence>
<comment type="similarity">
    <text evidence="2">Belongs to the complex I subunit 4L family.</text>
</comment>
<proteinExistence type="inferred from homology"/>
<dbReference type="AlphaFoldDB" id="A0A7L9R5A0"/>
<evidence type="ECO:0000256" key="11">
    <source>
        <dbReference type="SAM" id="Phobius"/>
    </source>
</evidence>
<keyword evidence="7" id="KW-0520">NAD</keyword>
<dbReference type="Pfam" id="PF00420">
    <property type="entry name" value="Oxidored_q2"/>
    <property type="match status" value="1"/>
</dbReference>
<dbReference type="GO" id="GO:0008137">
    <property type="term" value="F:NADH dehydrogenase (ubiquinone) activity"/>
    <property type="evidence" value="ECO:0007669"/>
    <property type="project" value="UniProtKB-EC"/>
</dbReference>
<evidence type="ECO:0000256" key="2">
    <source>
        <dbReference type="ARBA" id="ARBA00010519"/>
    </source>
</evidence>
<evidence type="ECO:0000256" key="3">
    <source>
        <dbReference type="ARBA" id="ARBA00016612"/>
    </source>
</evidence>
<keyword evidence="4 11" id="KW-0812">Transmembrane</keyword>
<dbReference type="InterPro" id="IPR039428">
    <property type="entry name" value="NUOK/Mnh_C1-like"/>
</dbReference>
<geneLocation type="mitochondrion" evidence="12"/>
<sequence>MFFSILLFLLGMKMFMSMKKYLLMMLLSLEFLSLILLVNLLNLLNLFSYDSSLIIYFIIIMTCEAVMGLILLTLFSRTHGSDYLKSLNMFMC</sequence>
<dbReference type="GO" id="GO:0016020">
    <property type="term" value="C:membrane"/>
    <property type="evidence" value="ECO:0007669"/>
    <property type="project" value="UniProtKB-SubCell"/>
</dbReference>
<gene>
    <name evidence="12" type="primary">nad4l</name>
</gene>
<keyword evidence="12" id="KW-0496">Mitochondrion</keyword>
<reference evidence="12" key="1">
    <citation type="submission" date="2020-07" db="EMBL/GenBank/DDBJ databases">
        <authorList>
            <person name="Lu F."/>
            <person name="Wang S."/>
        </authorList>
    </citation>
    <scope>NUCLEOTIDE SEQUENCE</scope>
</reference>
<evidence type="ECO:0000256" key="7">
    <source>
        <dbReference type="ARBA" id="ARBA00023027"/>
    </source>
</evidence>
<comment type="subcellular location">
    <subcellularLocation>
        <location evidence="1">Membrane</location>
        <topology evidence="1">Multi-pass membrane protein</topology>
    </subcellularLocation>
</comment>
<evidence type="ECO:0000313" key="12">
    <source>
        <dbReference type="EMBL" id="QOL10536.1"/>
    </source>
</evidence>
<dbReference type="Gene3D" id="1.10.287.3510">
    <property type="match status" value="1"/>
</dbReference>
<evidence type="ECO:0000256" key="6">
    <source>
        <dbReference type="ARBA" id="ARBA00022989"/>
    </source>
</evidence>
<dbReference type="EMBL" id="MT759765">
    <property type="protein sequence ID" value="QOL10536.1"/>
    <property type="molecule type" value="Genomic_DNA"/>
</dbReference>
<keyword evidence="5" id="KW-1278">Translocase</keyword>
<evidence type="ECO:0000256" key="1">
    <source>
        <dbReference type="ARBA" id="ARBA00004141"/>
    </source>
</evidence>
<keyword evidence="8 11" id="KW-0472">Membrane</keyword>
<feature type="transmembrane region" description="Helical" evidence="11">
    <location>
        <begin position="53"/>
        <end position="75"/>
    </location>
</feature>
<evidence type="ECO:0000256" key="9">
    <source>
        <dbReference type="ARBA" id="ARBA00031586"/>
    </source>
</evidence>
<evidence type="ECO:0000256" key="4">
    <source>
        <dbReference type="ARBA" id="ARBA00022692"/>
    </source>
</evidence>
<evidence type="ECO:0000256" key="5">
    <source>
        <dbReference type="ARBA" id="ARBA00022967"/>
    </source>
</evidence>
<name>A0A7L9R5A0_9HEMI</name>
<feature type="transmembrane region" description="Helical" evidence="11">
    <location>
        <begin position="21"/>
        <end position="41"/>
    </location>
</feature>
<accession>A0A7L9R5A0</accession>
<evidence type="ECO:0000256" key="8">
    <source>
        <dbReference type="ARBA" id="ARBA00023136"/>
    </source>
</evidence>
<organism evidence="12">
    <name type="scientific">Paurocephala sauteri</name>
    <dbReference type="NCBI Taxonomy" id="2768670"/>
    <lineage>
        <taxon>Eukaryota</taxon>
        <taxon>Metazoa</taxon>
        <taxon>Ecdysozoa</taxon>
        <taxon>Arthropoda</taxon>
        <taxon>Hexapoda</taxon>
        <taxon>Insecta</taxon>
        <taxon>Pterygota</taxon>
        <taxon>Neoptera</taxon>
        <taxon>Paraneoptera</taxon>
        <taxon>Hemiptera</taxon>
        <taxon>Sternorrhyncha</taxon>
        <taxon>Psylloidea</taxon>
        <taxon>Liviidae</taxon>
        <taxon>Paurocephala</taxon>
    </lineage>
</organism>
<protein>
    <recommendedName>
        <fullName evidence="3">NADH-ubiquinone oxidoreductase chain 4L</fullName>
    </recommendedName>
    <alternativeName>
        <fullName evidence="9">NADH dehydrogenase subunit 4L</fullName>
    </alternativeName>
</protein>
<comment type="catalytic activity">
    <reaction evidence="10">
        <text>a ubiquinone + NADH + 5 H(+)(in) = a ubiquinol + NAD(+) + 4 H(+)(out)</text>
        <dbReference type="Rhea" id="RHEA:29091"/>
        <dbReference type="Rhea" id="RHEA-COMP:9565"/>
        <dbReference type="Rhea" id="RHEA-COMP:9566"/>
        <dbReference type="ChEBI" id="CHEBI:15378"/>
        <dbReference type="ChEBI" id="CHEBI:16389"/>
        <dbReference type="ChEBI" id="CHEBI:17976"/>
        <dbReference type="ChEBI" id="CHEBI:57540"/>
        <dbReference type="ChEBI" id="CHEBI:57945"/>
        <dbReference type="EC" id="7.1.1.2"/>
    </reaction>
</comment>
<keyword evidence="6 11" id="KW-1133">Transmembrane helix</keyword>